<reference evidence="5" key="1">
    <citation type="journal article" date="2020" name="Stud. Mycol.">
        <title>101 Dothideomycetes genomes: a test case for predicting lifestyles and emergence of pathogens.</title>
        <authorList>
            <person name="Haridas S."/>
            <person name="Albert R."/>
            <person name="Binder M."/>
            <person name="Bloem J."/>
            <person name="Labutti K."/>
            <person name="Salamov A."/>
            <person name="Andreopoulos B."/>
            <person name="Baker S."/>
            <person name="Barry K."/>
            <person name="Bills G."/>
            <person name="Bluhm B."/>
            <person name="Cannon C."/>
            <person name="Castanera R."/>
            <person name="Culley D."/>
            <person name="Daum C."/>
            <person name="Ezra D."/>
            <person name="Gonzalez J."/>
            <person name="Henrissat B."/>
            <person name="Kuo A."/>
            <person name="Liang C."/>
            <person name="Lipzen A."/>
            <person name="Lutzoni F."/>
            <person name="Magnuson J."/>
            <person name="Mondo S."/>
            <person name="Nolan M."/>
            <person name="Ohm R."/>
            <person name="Pangilinan J."/>
            <person name="Park H.-J."/>
            <person name="Ramirez L."/>
            <person name="Alfaro M."/>
            <person name="Sun H."/>
            <person name="Tritt A."/>
            <person name="Yoshinaga Y."/>
            <person name="Zwiers L.-H."/>
            <person name="Turgeon B."/>
            <person name="Goodwin S."/>
            <person name="Spatafora J."/>
            <person name="Crous P."/>
            <person name="Grigoriev I."/>
        </authorList>
    </citation>
    <scope>NUCLEOTIDE SEQUENCE</scope>
    <source>
        <strain evidence="5">CBS 279.74</strain>
    </source>
</reference>
<protein>
    <submittedName>
        <fullName evidence="5">Alpha/beta-hydrolase</fullName>
    </submittedName>
</protein>
<dbReference type="Pfam" id="PF06441">
    <property type="entry name" value="EHN"/>
    <property type="match status" value="1"/>
</dbReference>
<evidence type="ECO:0000256" key="3">
    <source>
        <dbReference type="PIRSR" id="PIRSR001112-1"/>
    </source>
</evidence>
<gene>
    <name evidence="5" type="ORF">K504DRAFT_534621</name>
</gene>
<dbReference type="PIRSF" id="PIRSF001112">
    <property type="entry name" value="Epoxide_hydrolase"/>
    <property type="match status" value="1"/>
</dbReference>
<dbReference type="InterPro" id="IPR010497">
    <property type="entry name" value="Epoxide_hydro_N"/>
</dbReference>
<dbReference type="OrthoDB" id="7130006at2759"/>
<evidence type="ECO:0000313" key="5">
    <source>
        <dbReference type="EMBL" id="KAF2709089.1"/>
    </source>
</evidence>
<dbReference type="AlphaFoldDB" id="A0A6G1K873"/>
<evidence type="ECO:0000313" key="6">
    <source>
        <dbReference type="Proteomes" id="UP000799428"/>
    </source>
</evidence>
<dbReference type="Gene3D" id="3.40.50.1820">
    <property type="entry name" value="alpha/beta hydrolase"/>
    <property type="match status" value="1"/>
</dbReference>
<proteinExistence type="inferred from homology"/>
<keyword evidence="6" id="KW-1185">Reference proteome</keyword>
<dbReference type="EMBL" id="MU005771">
    <property type="protein sequence ID" value="KAF2709089.1"/>
    <property type="molecule type" value="Genomic_DNA"/>
</dbReference>
<organism evidence="5 6">
    <name type="scientific">Pleomassaria siparia CBS 279.74</name>
    <dbReference type="NCBI Taxonomy" id="1314801"/>
    <lineage>
        <taxon>Eukaryota</taxon>
        <taxon>Fungi</taxon>
        <taxon>Dikarya</taxon>
        <taxon>Ascomycota</taxon>
        <taxon>Pezizomycotina</taxon>
        <taxon>Dothideomycetes</taxon>
        <taxon>Pleosporomycetidae</taxon>
        <taxon>Pleosporales</taxon>
        <taxon>Pleomassariaceae</taxon>
        <taxon>Pleomassaria</taxon>
    </lineage>
</organism>
<dbReference type="InterPro" id="IPR000639">
    <property type="entry name" value="Epox_hydrolase-like"/>
</dbReference>
<dbReference type="InterPro" id="IPR029058">
    <property type="entry name" value="AB_hydrolase_fold"/>
</dbReference>
<dbReference type="PANTHER" id="PTHR21661">
    <property type="entry name" value="EPOXIDE HYDROLASE 1-RELATED"/>
    <property type="match status" value="1"/>
</dbReference>
<dbReference type="GO" id="GO:0004301">
    <property type="term" value="F:epoxide hydrolase activity"/>
    <property type="evidence" value="ECO:0007669"/>
    <property type="project" value="TreeGrafter"/>
</dbReference>
<feature type="active site" description="Proton acceptor" evidence="3">
    <location>
        <position position="377"/>
    </location>
</feature>
<dbReference type="Proteomes" id="UP000799428">
    <property type="component" value="Unassembled WGS sequence"/>
</dbReference>
<evidence type="ECO:0000259" key="4">
    <source>
        <dbReference type="Pfam" id="PF06441"/>
    </source>
</evidence>
<sequence length="404" mass="45853">MSSSFNIVPDTAKRQPQPFELHVDEGKLHDLKTLLRLSPVGRDAYENQEERAGKYGVSRAWLLDAKAVWERDFDWRKQEGYINSFPNYTAAVTDDTHTFTIHFVALFSRNPRAIPLALFHGWPGSFLEFLPILSLLRDKYTPETLPYHIIVPSLPGYTLSSPPPLDRDWQIADTARVMHRLLLSLGFDKYVVQGGDIGSYVSRTMAVTYPECLGVHLNFCMMPEPAPGGLHVTELEAKGLKRLDEFMQTGLSYGQMHAHRPATIGHVLSASPVALLAWIGEKFSQWSDPAHPLPLETVLADVTLYWLTECFSTCIHTYRQDFAVPPTKGYFHGQEGLYIKKPMGYSYFSWELGPVPKSWAETSGELVWFKAHERGGHFAALERPRELLEDVEAFLAMEWLQKEG</sequence>
<dbReference type="PANTHER" id="PTHR21661:SF39">
    <property type="entry name" value="HYDROLASE, PUTATIVE (AFU_ORTHOLOGUE AFUA_3G08960)-RELATED"/>
    <property type="match status" value="1"/>
</dbReference>
<dbReference type="SUPFAM" id="SSF53474">
    <property type="entry name" value="alpha/beta-Hydrolases"/>
    <property type="match status" value="1"/>
</dbReference>
<name>A0A6G1K873_9PLEO</name>
<accession>A0A6G1K873</accession>
<evidence type="ECO:0000256" key="2">
    <source>
        <dbReference type="ARBA" id="ARBA00022801"/>
    </source>
</evidence>
<keyword evidence="2 5" id="KW-0378">Hydrolase</keyword>
<evidence type="ECO:0000256" key="1">
    <source>
        <dbReference type="ARBA" id="ARBA00010088"/>
    </source>
</evidence>
<dbReference type="InterPro" id="IPR016292">
    <property type="entry name" value="Epoxide_hydrolase"/>
</dbReference>
<dbReference type="PRINTS" id="PR00412">
    <property type="entry name" value="EPOXHYDRLASE"/>
</dbReference>
<comment type="similarity">
    <text evidence="1">Belongs to the peptidase S33 family.</text>
</comment>
<feature type="domain" description="Epoxide hydrolase N-terminal" evidence="4">
    <location>
        <begin position="16"/>
        <end position="129"/>
    </location>
</feature>
<dbReference type="GO" id="GO:0097176">
    <property type="term" value="P:epoxide metabolic process"/>
    <property type="evidence" value="ECO:0007669"/>
    <property type="project" value="TreeGrafter"/>
</dbReference>
<feature type="active site" description="Proton donor" evidence="3">
    <location>
        <position position="318"/>
    </location>
</feature>
<feature type="active site" description="Nucleophile" evidence="3">
    <location>
        <position position="196"/>
    </location>
</feature>